<dbReference type="InterPro" id="IPR016152">
    <property type="entry name" value="PTrfase/Anion_transptr"/>
</dbReference>
<feature type="transmembrane region" description="Helical" evidence="7">
    <location>
        <begin position="593"/>
        <end position="611"/>
    </location>
</feature>
<evidence type="ECO:0000256" key="6">
    <source>
        <dbReference type="SAM" id="MobiDB-lite"/>
    </source>
</evidence>
<feature type="transmembrane region" description="Helical" evidence="7">
    <location>
        <begin position="617"/>
        <end position="638"/>
    </location>
</feature>
<sequence length="1338" mass="143453">MSGLPEAAAGQVTKALLTRARDGVQKDSQAGLKRVDPAQGDEACLVLTLLDDQIPASSSICAAFVRLKVALPMNFAANTPVRFLIVLACHSDRENDLTELSESLAALAVDEDLILKMARAKDAAAFVAAFDSRLGEIVLLPHAHVHSRRNFEDDVLLSPKGAVPQSPKSVRMKRRPSMDEAGNVITSVKSDVGFDHMHKHGPGDDTEELPSLQKHVWRAVGVLQKYALPLVTGVIVAMVWKNTAEDSYWTVTHDPIIPGWQILGHDASLHFLINDIFMCFFFGLAIKEVTEALLPGGSLSPLRRATNPLMATLGGVLGPVATYVVAVLIFDSFGSFNGMQCQHPASEVADASHRLLAGSGDAEVPMVTVDCTLADIINGWGVPTATDISLAWMFAILIFGAGHPAINYLLLLAIADDALGMAIIAIAYPNPAHPVEPVWLLLVVVGAVVACFLRMAKVRFWSAYVFIAGPIAWLGLILAQVHPALALVFIVPFMPAHHAHGGGDDHVSHAKSQVAKVRDLIPHNKSEMLIRAAQEFMARQSAPLHAFEHHMKLFVDFGMFFFGLANAGVKVGGLGSLTWATVIALIAGKTLGIVFFSLSAHCMGFLLPVGLTVVDLFAMSALGGVGLTVALFVSNEAFTDKGLQSQAKMGALLSVASALVAFLLKFFGDRVFHRRKPCEEEPTETNVEVVYSDDEVEADEWLDVVAMNDIMQVLWTQRKYQSRGTALPIRKLVRTVSKNSTAWNRMELEGQRNSAWGRMTTPGSKDGREEILARSSKTSHDEAGAPELGAASSASLLQGFLQTADIEGSFSTARLAVTVSLRMEFVKGRGRTASDCGSLIGFASVEVGSAAGRAGQDLRARAAGPTALAPTPGTEGTEGAGRAALCLMDGRGWVLEKSERMANAKGPPVQQLSEVSDEGKVAKGTKMMLDPRLQNPVKILPAPFAFGAVTGAPELLAGTVVEVIRKVQVLVPSPFGENWARYYKVEDQRRIEGWLGELRVHCGIKDPSAGETVLCDFQAGGFAEPKFHGKPCWVSVVSKNPVPLLSAPSRRRATKKTLSPGDFVEAVEELRTVGLAFYRLIDGCWVSRDDSAGKVACDLVVRERHKWIYVCNDKDGAQVRTTPTRSQARNANKKLKYRARVIVSEKVTLSDGDVFLKLGEDKKGWVPATKLNSSVVKMAPLQALEEGAPQPEPGESRVAAQRLAMAMEPHPPCHSQMLRAEHGWQHLTTLLLGPGYSPCPGPPGPGAYTQTYVGYSYGGQMNPADFGMGAFGHTAGDFGLGGMPPPMAGPGPMPGPAPAPSGSDFGLAAAADSSNIAFCRNRPVDHLSANHRLFVVVT</sequence>
<comment type="caution">
    <text evidence="8">The sequence shown here is derived from an EMBL/GenBank/DDBJ whole genome shotgun (WGS) entry which is preliminary data.</text>
</comment>
<feature type="transmembrane region" description="Helical" evidence="7">
    <location>
        <begin position="560"/>
        <end position="586"/>
    </location>
</feature>
<dbReference type="EMBL" id="CAJNJA010059830">
    <property type="protein sequence ID" value="CAE7868798.1"/>
    <property type="molecule type" value="Genomic_DNA"/>
</dbReference>
<evidence type="ECO:0000256" key="7">
    <source>
        <dbReference type="SAM" id="Phobius"/>
    </source>
</evidence>
<evidence type="ECO:0000313" key="8">
    <source>
        <dbReference type="EMBL" id="CAE7868798.1"/>
    </source>
</evidence>
<protein>
    <submittedName>
        <fullName evidence="8">NhaA protein</fullName>
    </submittedName>
</protein>
<dbReference type="Gene3D" id="1.20.1530.10">
    <property type="entry name" value="Na+/H+ antiporter like domain"/>
    <property type="match status" value="1"/>
</dbReference>
<accession>A0A813AHN6</accession>
<feature type="region of interest" description="Disordered" evidence="6">
    <location>
        <begin position="755"/>
        <end position="786"/>
    </location>
</feature>
<keyword evidence="2" id="KW-1003">Cell membrane</keyword>
<organism evidence="8 9">
    <name type="scientific">Symbiodinium necroappetens</name>
    <dbReference type="NCBI Taxonomy" id="1628268"/>
    <lineage>
        <taxon>Eukaryota</taxon>
        <taxon>Sar</taxon>
        <taxon>Alveolata</taxon>
        <taxon>Dinophyceae</taxon>
        <taxon>Suessiales</taxon>
        <taxon>Symbiodiniaceae</taxon>
        <taxon>Symbiodinium</taxon>
    </lineage>
</organism>
<keyword evidence="5 7" id="KW-0472">Membrane</keyword>
<dbReference type="PANTHER" id="PTHR30341:SF0">
    <property type="entry name" value="NA(+)_H(+) ANTIPORTER NHAA"/>
    <property type="match status" value="1"/>
</dbReference>
<evidence type="ECO:0000256" key="5">
    <source>
        <dbReference type="ARBA" id="ARBA00023136"/>
    </source>
</evidence>
<dbReference type="GO" id="GO:0005886">
    <property type="term" value="C:plasma membrane"/>
    <property type="evidence" value="ECO:0007669"/>
    <property type="project" value="UniProtKB-SubCell"/>
</dbReference>
<feature type="transmembrane region" description="Helical" evidence="7">
    <location>
        <begin position="307"/>
        <end position="330"/>
    </location>
</feature>
<feature type="transmembrane region" description="Helical" evidence="7">
    <location>
        <begin position="650"/>
        <end position="668"/>
    </location>
</feature>
<dbReference type="SUPFAM" id="SSF55804">
    <property type="entry name" value="Phoshotransferase/anion transport protein"/>
    <property type="match status" value="1"/>
</dbReference>
<dbReference type="Proteomes" id="UP000601435">
    <property type="component" value="Unassembled WGS sequence"/>
</dbReference>
<dbReference type="InterPro" id="IPR023171">
    <property type="entry name" value="Na/H_antiporter_dom_sf"/>
</dbReference>
<name>A0A813AHN6_9DINO</name>
<dbReference type="OrthoDB" id="416108at2759"/>
<dbReference type="PANTHER" id="PTHR30341">
    <property type="entry name" value="SODIUM ION/PROTON ANTIPORTER NHAA-RELATED"/>
    <property type="match status" value="1"/>
</dbReference>
<keyword evidence="3 7" id="KW-0812">Transmembrane</keyword>
<dbReference type="Pfam" id="PF06965">
    <property type="entry name" value="Na_H_antiport_1"/>
    <property type="match status" value="2"/>
</dbReference>
<evidence type="ECO:0000256" key="4">
    <source>
        <dbReference type="ARBA" id="ARBA00022989"/>
    </source>
</evidence>
<reference evidence="8" key="1">
    <citation type="submission" date="2021-02" db="EMBL/GenBank/DDBJ databases">
        <authorList>
            <person name="Dougan E. K."/>
            <person name="Rhodes N."/>
            <person name="Thang M."/>
            <person name="Chan C."/>
        </authorList>
    </citation>
    <scope>NUCLEOTIDE SEQUENCE</scope>
</reference>
<proteinExistence type="predicted"/>
<feature type="compositionally biased region" description="Basic and acidic residues" evidence="6">
    <location>
        <begin position="765"/>
        <end position="783"/>
    </location>
</feature>
<evidence type="ECO:0000256" key="1">
    <source>
        <dbReference type="ARBA" id="ARBA00004429"/>
    </source>
</evidence>
<dbReference type="GO" id="GO:0015385">
    <property type="term" value="F:sodium:proton antiporter activity"/>
    <property type="evidence" value="ECO:0007669"/>
    <property type="project" value="TreeGrafter"/>
</dbReference>
<dbReference type="InterPro" id="IPR004670">
    <property type="entry name" value="NhaA"/>
</dbReference>
<comment type="subcellular location">
    <subcellularLocation>
        <location evidence="1">Cell inner membrane</location>
        <topology evidence="1">Multi-pass membrane protein</topology>
    </subcellularLocation>
</comment>
<gene>
    <name evidence="8" type="primary">nhaA</name>
    <name evidence="8" type="ORF">SNEC2469_LOCUS27966</name>
</gene>
<evidence type="ECO:0000313" key="9">
    <source>
        <dbReference type="Proteomes" id="UP000601435"/>
    </source>
</evidence>
<dbReference type="Gene3D" id="3.40.930.10">
    <property type="entry name" value="Mannitol-specific EII, Chain A"/>
    <property type="match status" value="1"/>
</dbReference>
<evidence type="ECO:0000256" key="2">
    <source>
        <dbReference type="ARBA" id="ARBA00022475"/>
    </source>
</evidence>
<dbReference type="GO" id="GO:0006885">
    <property type="term" value="P:regulation of pH"/>
    <property type="evidence" value="ECO:0007669"/>
    <property type="project" value="InterPro"/>
</dbReference>
<keyword evidence="9" id="KW-1185">Reference proteome</keyword>
<keyword evidence="4 7" id="KW-1133">Transmembrane helix</keyword>
<evidence type="ECO:0000256" key="3">
    <source>
        <dbReference type="ARBA" id="ARBA00022692"/>
    </source>
</evidence>
<feature type="transmembrane region" description="Helical" evidence="7">
    <location>
        <begin position="438"/>
        <end position="456"/>
    </location>
</feature>
<feature type="transmembrane region" description="Helical" evidence="7">
    <location>
        <begin position="463"/>
        <end position="491"/>
    </location>
</feature>